<keyword evidence="1" id="KW-0677">Repeat</keyword>
<evidence type="ECO:0000256" key="4">
    <source>
        <dbReference type="ARBA" id="ARBA00022840"/>
    </source>
</evidence>
<dbReference type="EMBL" id="JACTNZ010000002">
    <property type="protein sequence ID" value="KAG5560919.1"/>
    <property type="molecule type" value="Genomic_DNA"/>
</dbReference>
<dbReference type="InterPro" id="IPR041118">
    <property type="entry name" value="Rx_N"/>
</dbReference>
<feature type="compositionally biased region" description="Low complexity" evidence="5">
    <location>
        <begin position="128"/>
        <end position="138"/>
    </location>
</feature>
<dbReference type="PANTHER" id="PTHR19338">
    <property type="entry name" value="TRANSLOCASE OF INNER MITOCHONDRIAL MEMBRANE 13 HOMOLOG"/>
    <property type="match status" value="1"/>
</dbReference>
<feature type="region of interest" description="Disordered" evidence="5">
    <location>
        <begin position="123"/>
        <end position="150"/>
    </location>
</feature>
<reference evidence="7" key="1">
    <citation type="submission" date="2020-08" db="EMBL/GenBank/DDBJ databases">
        <title>Plant Genome Project.</title>
        <authorList>
            <person name="Zhang R.-G."/>
        </authorList>
    </citation>
    <scope>NUCLEOTIDE SEQUENCE</scope>
    <source>
        <strain evidence="7">WSP0</strain>
        <tissue evidence="7">Leaf</tissue>
    </source>
</reference>
<sequence length="327" mass="38098">MESLLASASQVPIQDVGVWIGIEDQVEWIERELRLMQSSLEHVEANRQPADDEIKWASEARDVIQEVENIIDVFLRKTAQYRRRGTFRRLVFVFNHLIVRLKLYLKVEKIKFQIWDVSKRRPKQPQESYSYPDRSSSSQAGPSTSHEPQIPREAATAVASVIGQVDSVMSQNLLVHMGVIKIVRDIGDEFKRLHGILNDFKLEKKLDERTRSWMEDVRDTSKLTGPIFASFIDIREQHLTHQRTFQFRFLFLGDLSFGKKLERVRFQIHDLYRRNWTYGIGDLSEIPMSMASNITMRLFSPTVEANETFPFLPPLVIPEKGWPLSLK</sequence>
<dbReference type="InterPro" id="IPR038005">
    <property type="entry name" value="RX-like_CC"/>
</dbReference>
<proteinExistence type="predicted"/>
<dbReference type="Proteomes" id="UP000823749">
    <property type="component" value="Chromosome 2"/>
</dbReference>
<keyword evidence="4" id="KW-0067">ATP-binding</keyword>
<comment type="caution">
    <text evidence="7">The sequence shown here is derived from an EMBL/GenBank/DDBJ whole genome shotgun (WGS) entry which is preliminary data.</text>
</comment>
<keyword evidence="2" id="KW-0547">Nucleotide-binding</keyword>
<dbReference type="Gene3D" id="1.20.5.4130">
    <property type="match status" value="2"/>
</dbReference>
<evidence type="ECO:0000256" key="1">
    <source>
        <dbReference type="ARBA" id="ARBA00022737"/>
    </source>
</evidence>
<dbReference type="AlphaFoldDB" id="A0AAV6L9W8"/>
<name>A0AAV6L9W8_9ERIC</name>
<evidence type="ECO:0000256" key="3">
    <source>
        <dbReference type="ARBA" id="ARBA00022821"/>
    </source>
</evidence>
<keyword evidence="8" id="KW-1185">Reference proteome</keyword>
<evidence type="ECO:0000313" key="8">
    <source>
        <dbReference type="Proteomes" id="UP000823749"/>
    </source>
</evidence>
<dbReference type="GO" id="GO:0005524">
    <property type="term" value="F:ATP binding"/>
    <property type="evidence" value="ECO:0007669"/>
    <property type="project" value="UniProtKB-KW"/>
</dbReference>
<keyword evidence="3" id="KW-0611">Plant defense</keyword>
<accession>A0AAV6L9W8</accession>
<dbReference type="CDD" id="cd14798">
    <property type="entry name" value="RX-CC_like"/>
    <property type="match status" value="1"/>
</dbReference>
<evidence type="ECO:0000256" key="2">
    <source>
        <dbReference type="ARBA" id="ARBA00022741"/>
    </source>
</evidence>
<dbReference type="Pfam" id="PF18052">
    <property type="entry name" value="Rx_N"/>
    <property type="match status" value="2"/>
</dbReference>
<evidence type="ECO:0000256" key="5">
    <source>
        <dbReference type="SAM" id="MobiDB-lite"/>
    </source>
</evidence>
<gene>
    <name evidence="7" type="ORF">RHGRI_004076</name>
</gene>
<dbReference type="GO" id="GO:0006952">
    <property type="term" value="P:defense response"/>
    <property type="evidence" value="ECO:0007669"/>
    <property type="project" value="UniProtKB-KW"/>
</dbReference>
<feature type="domain" description="Disease resistance N-terminal" evidence="6">
    <location>
        <begin position="1"/>
        <end position="85"/>
    </location>
</feature>
<protein>
    <recommendedName>
        <fullName evidence="6">Disease resistance N-terminal domain-containing protein</fullName>
    </recommendedName>
</protein>
<organism evidence="7 8">
    <name type="scientific">Rhododendron griersonianum</name>
    <dbReference type="NCBI Taxonomy" id="479676"/>
    <lineage>
        <taxon>Eukaryota</taxon>
        <taxon>Viridiplantae</taxon>
        <taxon>Streptophyta</taxon>
        <taxon>Embryophyta</taxon>
        <taxon>Tracheophyta</taxon>
        <taxon>Spermatophyta</taxon>
        <taxon>Magnoliopsida</taxon>
        <taxon>eudicotyledons</taxon>
        <taxon>Gunneridae</taxon>
        <taxon>Pentapetalae</taxon>
        <taxon>asterids</taxon>
        <taxon>Ericales</taxon>
        <taxon>Ericaceae</taxon>
        <taxon>Ericoideae</taxon>
        <taxon>Rhodoreae</taxon>
        <taxon>Rhododendron</taxon>
    </lineage>
</organism>
<evidence type="ECO:0000313" key="7">
    <source>
        <dbReference type="EMBL" id="KAG5560919.1"/>
    </source>
</evidence>
<evidence type="ECO:0000259" key="6">
    <source>
        <dbReference type="Pfam" id="PF18052"/>
    </source>
</evidence>
<dbReference type="PANTHER" id="PTHR19338:SF73">
    <property type="entry name" value="DISEASE RESISTANCE PROTEIN RGA2-LIKE"/>
    <property type="match status" value="1"/>
</dbReference>
<feature type="domain" description="Disease resistance N-terminal" evidence="6">
    <location>
        <begin position="157"/>
        <end position="221"/>
    </location>
</feature>